<evidence type="ECO:0000256" key="1">
    <source>
        <dbReference type="ARBA" id="ARBA00023015"/>
    </source>
</evidence>
<dbReference type="InterPro" id="IPR001647">
    <property type="entry name" value="HTH_TetR"/>
</dbReference>
<dbReference type="RefSeq" id="WP_017619275.1">
    <property type="nucleotide sequence ID" value="NZ_ANBG01000232.1"/>
</dbReference>
<dbReference type="AlphaFoldDB" id="A0A223S9E6"/>
<keyword evidence="3" id="KW-0804">Transcription</keyword>
<gene>
    <name evidence="6" type="ORF">CDO52_19740</name>
</gene>
<dbReference type="SUPFAM" id="SSF46689">
    <property type="entry name" value="Homeodomain-like"/>
    <property type="match status" value="1"/>
</dbReference>
<dbReference type="InterPro" id="IPR050109">
    <property type="entry name" value="HTH-type_TetR-like_transc_reg"/>
</dbReference>
<dbReference type="GO" id="GO:0000976">
    <property type="term" value="F:transcription cis-regulatory region binding"/>
    <property type="evidence" value="ECO:0007669"/>
    <property type="project" value="TreeGrafter"/>
</dbReference>
<dbReference type="GO" id="GO:0003700">
    <property type="term" value="F:DNA-binding transcription factor activity"/>
    <property type="evidence" value="ECO:0007669"/>
    <property type="project" value="TreeGrafter"/>
</dbReference>
<keyword evidence="1" id="KW-0805">Transcription regulation</keyword>
<dbReference type="EMBL" id="CP022753">
    <property type="protein sequence ID" value="ASU84736.1"/>
    <property type="molecule type" value="Genomic_DNA"/>
</dbReference>
<dbReference type="InterPro" id="IPR041583">
    <property type="entry name" value="TetR_C_31"/>
</dbReference>
<dbReference type="PRINTS" id="PR00455">
    <property type="entry name" value="HTHTETR"/>
</dbReference>
<reference evidence="6 7" key="1">
    <citation type="submission" date="2017-08" db="EMBL/GenBank/DDBJ databases">
        <title>The complete genome sequence of Nocardiopsis gilva YIM 90087.</title>
        <authorList>
            <person name="Yin M."/>
            <person name="Tang S."/>
        </authorList>
    </citation>
    <scope>NUCLEOTIDE SEQUENCE [LARGE SCALE GENOMIC DNA]</scope>
    <source>
        <strain evidence="6 7">YIM 90087</strain>
    </source>
</reference>
<evidence type="ECO:0000313" key="7">
    <source>
        <dbReference type="Proteomes" id="UP000215005"/>
    </source>
</evidence>
<keyword evidence="7" id="KW-1185">Reference proteome</keyword>
<sequence>MVASADRGRSTRQRLLDAAVVLIGEVGWHNVTTRLVADRAGVNPGVVHYHFDSVTKLLIEACTGVTRGLLDEVTVRLAEQPDVDSGIDWLLNELTRGLESDPAALLLVEAFLASSRLPELRAQLVVQIAEFRTAVADWLRSRGCGDEADAAATVLAAALDGLVLHRILDPELDLAALASPLRRMLAVG</sequence>
<dbReference type="PANTHER" id="PTHR30055">
    <property type="entry name" value="HTH-TYPE TRANSCRIPTIONAL REGULATOR RUTR"/>
    <property type="match status" value="1"/>
</dbReference>
<dbReference type="Pfam" id="PF00440">
    <property type="entry name" value="TetR_N"/>
    <property type="match status" value="1"/>
</dbReference>
<dbReference type="Proteomes" id="UP000215005">
    <property type="component" value="Chromosome"/>
</dbReference>
<dbReference type="OrthoDB" id="5242433at2"/>
<dbReference type="SUPFAM" id="SSF48498">
    <property type="entry name" value="Tetracyclin repressor-like, C-terminal domain"/>
    <property type="match status" value="1"/>
</dbReference>
<dbReference type="InterPro" id="IPR009057">
    <property type="entry name" value="Homeodomain-like_sf"/>
</dbReference>
<dbReference type="KEGG" id="ngv:CDO52_19740"/>
<evidence type="ECO:0000256" key="3">
    <source>
        <dbReference type="ARBA" id="ARBA00023163"/>
    </source>
</evidence>
<protein>
    <submittedName>
        <fullName evidence="6">TetR/AcrR family transcriptional regulator</fullName>
    </submittedName>
</protein>
<feature type="DNA-binding region" description="H-T-H motif" evidence="4">
    <location>
        <begin position="32"/>
        <end position="51"/>
    </location>
</feature>
<dbReference type="PROSITE" id="PS50977">
    <property type="entry name" value="HTH_TETR_2"/>
    <property type="match status" value="1"/>
</dbReference>
<feature type="domain" description="HTH tetR-type" evidence="5">
    <location>
        <begin position="9"/>
        <end position="69"/>
    </location>
</feature>
<keyword evidence="2 4" id="KW-0238">DNA-binding</keyword>
<dbReference type="PANTHER" id="PTHR30055:SF234">
    <property type="entry name" value="HTH-TYPE TRANSCRIPTIONAL REGULATOR BETI"/>
    <property type="match status" value="1"/>
</dbReference>
<organism evidence="6 7">
    <name type="scientific">Nocardiopsis gilva YIM 90087</name>
    <dbReference type="NCBI Taxonomy" id="1235441"/>
    <lineage>
        <taxon>Bacteria</taxon>
        <taxon>Bacillati</taxon>
        <taxon>Actinomycetota</taxon>
        <taxon>Actinomycetes</taxon>
        <taxon>Streptosporangiales</taxon>
        <taxon>Nocardiopsidaceae</taxon>
        <taxon>Nocardiopsis</taxon>
    </lineage>
</organism>
<dbReference type="Pfam" id="PF17940">
    <property type="entry name" value="TetR_C_31"/>
    <property type="match status" value="1"/>
</dbReference>
<dbReference type="Gene3D" id="1.10.357.10">
    <property type="entry name" value="Tetracycline Repressor, domain 2"/>
    <property type="match status" value="1"/>
</dbReference>
<proteinExistence type="predicted"/>
<dbReference type="InterPro" id="IPR036271">
    <property type="entry name" value="Tet_transcr_reg_TetR-rel_C_sf"/>
</dbReference>
<evidence type="ECO:0000256" key="4">
    <source>
        <dbReference type="PROSITE-ProRule" id="PRU00335"/>
    </source>
</evidence>
<evidence type="ECO:0000259" key="5">
    <source>
        <dbReference type="PROSITE" id="PS50977"/>
    </source>
</evidence>
<evidence type="ECO:0000313" key="6">
    <source>
        <dbReference type="EMBL" id="ASU84736.1"/>
    </source>
</evidence>
<evidence type="ECO:0000256" key="2">
    <source>
        <dbReference type="ARBA" id="ARBA00023125"/>
    </source>
</evidence>
<name>A0A223S9E6_9ACTN</name>
<accession>A0A223S9E6</accession>